<proteinExistence type="predicted"/>
<comment type="caution">
    <text evidence="1">The sequence shown here is derived from an EMBL/GenBank/DDBJ whole genome shotgun (WGS) entry which is preliminary data.</text>
</comment>
<sequence length="272" mass="30420">MASSLPQIFHEGDAPRTELANNIEFPVGTIATLSVNNDTYTVMKQANGSWTGTRLHSTDPADHMINDEEITIATDNDLPTQTMARIDIPSDSHSGSFSWLQYLKEDALKEDDRQWKLVDAVFIDEDRTYIKILPQAVYKPENGPPLLVVNYHATPLARILEDPTGAIHNPGAPAFTEVITNEKRSIRYRFSGWEPNGKQKETQVRIRTERKGLANSRAQLANNIAKNLKVHFEEAGPEALRFFGEPVEFDKLVLISAVFTPDGTIQPRLGVI</sequence>
<dbReference type="EMBL" id="JAPEVG010000037">
    <property type="protein sequence ID" value="KAJ8494351.1"/>
    <property type="molecule type" value="Genomic_DNA"/>
</dbReference>
<evidence type="ECO:0000313" key="2">
    <source>
        <dbReference type="Proteomes" id="UP001215151"/>
    </source>
</evidence>
<dbReference type="AlphaFoldDB" id="A0AAD7TZP2"/>
<name>A0AAD7TZP2_9APHY</name>
<reference evidence="1" key="1">
    <citation type="submission" date="2022-11" db="EMBL/GenBank/DDBJ databases">
        <title>Genome Sequence of Cubamyces cubensis.</title>
        <authorList>
            <person name="Buettner E."/>
        </authorList>
    </citation>
    <scope>NUCLEOTIDE SEQUENCE</scope>
    <source>
        <strain evidence="1">MPL-01</strain>
    </source>
</reference>
<keyword evidence="2" id="KW-1185">Reference proteome</keyword>
<dbReference type="Proteomes" id="UP001215151">
    <property type="component" value="Unassembled WGS sequence"/>
</dbReference>
<accession>A0AAD7TZP2</accession>
<evidence type="ECO:0000313" key="1">
    <source>
        <dbReference type="EMBL" id="KAJ8494351.1"/>
    </source>
</evidence>
<gene>
    <name evidence="1" type="ORF">ONZ51_g2375</name>
</gene>
<organism evidence="1 2">
    <name type="scientific">Trametes cubensis</name>
    <dbReference type="NCBI Taxonomy" id="1111947"/>
    <lineage>
        <taxon>Eukaryota</taxon>
        <taxon>Fungi</taxon>
        <taxon>Dikarya</taxon>
        <taxon>Basidiomycota</taxon>
        <taxon>Agaricomycotina</taxon>
        <taxon>Agaricomycetes</taxon>
        <taxon>Polyporales</taxon>
        <taxon>Polyporaceae</taxon>
        <taxon>Trametes</taxon>
    </lineage>
</organism>
<protein>
    <submittedName>
        <fullName evidence="1">Uncharacterized protein</fullName>
    </submittedName>
</protein>